<dbReference type="Pfam" id="PF03682">
    <property type="entry name" value="UPF0158"/>
    <property type="match status" value="1"/>
</dbReference>
<evidence type="ECO:0000313" key="1">
    <source>
        <dbReference type="EMBL" id="CAB3390340.1"/>
    </source>
</evidence>
<accession>A0A6F9E0H7</accession>
<organism evidence="1 2">
    <name type="scientific">Kyrpidia spormannii</name>
    <dbReference type="NCBI Taxonomy" id="2055160"/>
    <lineage>
        <taxon>Bacteria</taxon>
        <taxon>Bacillati</taxon>
        <taxon>Bacillota</taxon>
        <taxon>Bacilli</taxon>
        <taxon>Bacillales</taxon>
        <taxon>Alicyclobacillaceae</taxon>
        <taxon>Kyrpidia</taxon>
    </lineage>
</organism>
<dbReference type="RefSeq" id="WP_170084762.1">
    <property type="nucleotide sequence ID" value="NZ_CP047972.1"/>
</dbReference>
<dbReference type="InterPro" id="IPR005361">
    <property type="entry name" value="UPF0158"/>
</dbReference>
<name>A0A6F9E0H7_9BACL</name>
<proteinExistence type="predicted"/>
<evidence type="ECO:0000313" key="2">
    <source>
        <dbReference type="Proteomes" id="UP000502196"/>
    </source>
</evidence>
<dbReference type="Proteomes" id="UP000502196">
    <property type="component" value="Chromosome"/>
</dbReference>
<reference evidence="1 2" key="1">
    <citation type="submission" date="2020-04" db="EMBL/GenBank/DDBJ databases">
        <authorList>
            <person name="Hogendoorn C."/>
        </authorList>
    </citation>
    <scope>NUCLEOTIDE SEQUENCE [LARGE SCALE GENOMIC DNA]</scope>
    <source>
        <strain evidence="1">COOX1</strain>
    </source>
</reference>
<protein>
    <submittedName>
        <fullName evidence="1">Uncharacterized protein</fullName>
    </submittedName>
</protein>
<sequence>MKRIPNLNLDELCDAYADNGVERQHFLNVTTGEIVTWFDPVVYGTDEYIEELEKKLDAGLGRTYLRIPQIESHEAYELMAEFADTISASTIRRRLERALSGRKPFRHFKDVLADYPEERERWFDFEHEAHRRQINRWLESHGIAVDPTPQ</sequence>
<dbReference type="EMBL" id="LR792683">
    <property type="protein sequence ID" value="CAB3390340.1"/>
    <property type="molecule type" value="Genomic_DNA"/>
</dbReference>
<gene>
    <name evidence="1" type="ORF">COOX1_0359</name>
</gene>
<dbReference type="AlphaFoldDB" id="A0A6F9E0H7"/>